<dbReference type="Pfam" id="PF01281">
    <property type="entry name" value="Ribosomal_L9_N"/>
    <property type="match status" value="1"/>
</dbReference>
<comment type="similarity">
    <text evidence="1">Belongs to the bacterial ribosomal protein bL9 family.</text>
</comment>
<dbReference type="InterPro" id="IPR009027">
    <property type="entry name" value="Ribosomal_bL9/RNase_H1_N"/>
</dbReference>
<reference evidence="8" key="1">
    <citation type="submission" date="2023-01" db="EMBL/GenBank/DDBJ databases">
        <title>Key to firefly adult light organ development and bioluminescence: homeobox transcription factors regulate luciferase expression and transportation to peroxisome.</title>
        <authorList>
            <person name="Fu X."/>
        </authorList>
    </citation>
    <scope>NUCLEOTIDE SEQUENCE [LARGE SCALE GENOMIC DNA]</scope>
</reference>
<proteinExistence type="inferred from homology"/>
<gene>
    <name evidence="7" type="ORF">RN001_001079</name>
</gene>
<dbReference type="GO" id="GO:0003735">
    <property type="term" value="F:structural constituent of ribosome"/>
    <property type="evidence" value="ECO:0007669"/>
    <property type="project" value="InterPro"/>
</dbReference>
<dbReference type="PANTHER" id="PTHR21368">
    <property type="entry name" value="50S RIBOSOMAL PROTEIN L9"/>
    <property type="match status" value="1"/>
</dbReference>
<dbReference type="GO" id="GO:1990904">
    <property type="term" value="C:ribonucleoprotein complex"/>
    <property type="evidence" value="ECO:0007669"/>
    <property type="project" value="UniProtKB-KW"/>
</dbReference>
<evidence type="ECO:0000259" key="6">
    <source>
        <dbReference type="Pfam" id="PF01281"/>
    </source>
</evidence>
<dbReference type="GO" id="GO:0005840">
    <property type="term" value="C:ribosome"/>
    <property type="evidence" value="ECO:0007669"/>
    <property type="project" value="UniProtKB-KW"/>
</dbReference>
<keyword evidence="8" id="KW-1185">Reference proteome</keyword>
<dbReference type="GO" id="GO:0006412">
    <property type="term" value="P:translation"/>
    <property type="evidence" value="ECO:0007669"/>
    <property type="project" value="InterPro"/>
</dbReference>
<feature type="domain" description="Ribosomal protein L9" evidence="6">
    <location>
        <begin position="76"/>
        <end position="119"/>
    </location>
</feature>
<dbReference type="InterPro" id="IPR000244">
    <property type="entry name" value="Ribosomal_bL9"/>
</dbReference>
<dbReference type="AlphaFoldDB" id="A0AAN7QME5"/>
<evidence type="ECO:0000313" key="7">
    <source>
        <dbReference type="EMBL" id="KAK4884808.1"/>
    </source>
</evidence>
<evidence type="ECO:0000313" key="8">
    <source>
        <dbReference type="Proteomes" id="UP001353858"/>
    </source>
</evidence>
<accession>A0AAN7QME5</accession>
<sequence>MLKSISKLIPQIHQLKNVLLQRETIFQQQLRTTFVLKRKYQAPLHKLGLRPKRLRSKYYIYELVKDTDIERQPELKLILTQYVDGLGNPGDQVSVSVNYGYNKLLLPGLAVYANPENIQLYKDGSSYQNEPKHSSPYAHLTAQVLSNKIISVVMSKDNPWTIQPWHIKTSFRKCGFIVPEHAISIPKKPIQGPDMNLQNREFFVTVTINNCEKVNVKCKIHHWSTDISERMPHVHEFWKNSPGSVFSDETEMTEK</sequence>
<dbReference type="Proteomes" id="UP001353858">
    <property type="component" value="Unassembled WGS sequence"/>
</dbReference>
<evidence type="ECO:0000256" key="3">
    <source>
        <dbReference type="ARBA" id="ARBA00023274"/>
    </source>
</evidence>
<dbReference type="EMBL" id="JARPUR010000001">
    <property type="protein sequence ID" value="KAK4884808.1"/>
    <property type="molecule type" value="Genomic_DNA"/>
</dbReference>
<dbReference type="Gene3D" id="3.40.5.10">
    <property type="entry name" value="Ribosomal protein L9, N-terminal domain"/>
    <property type="match status" value="1"/>
</dbReference>
<keyword evidence="3" id="KW-0687">Ribonucleoprotein</keyword>
<evidence type="ECO:0000256" key="1">
    <source>
        <dbReference type="ARBA" id="ARBA00010605"/>
    </source>
</evidence>
<keyword evidence="2" id="KW-0689">Ribosomal protein</keyword>
<dbReference type="InterPro" id="IPR036935">
    <property type="entry name" value="Ribosomal_bL9_N_sf"/>
</dbReference>
<comment type="caution">
    <text evidence="7">The sequence shown here is derived from an EMBL/GenBank/DDBJ whole genome shotgun (WGS) entry which is preliminary data.</text>
</comment>
<dbReference type="SUPFAM" id="SSF55658">
    <property type="entry name" value="L9 N-domain-like"/>
    <property type="match status" value="1"/>
</dbReference>
<protein>
    <recommendedName>
        <fullName evidence="4">Large ribosomal subunit protein bL9m</fullName>
    </recommendedName>
    <alternativeName>
        <fullName evidence="5">39S ribosomal protein L9, mitochondrial</fullName>
    </alternativeName>
</protein>
<dbReference type="InterPro" id="IPR020070">
    <property type="entry name" value="Ribosomal_bL9_N"/>
</dbReference>
<organism evidence="7 8">
    <name type="scientific">Aquatica leii</name>
    <dbReference type="NCBI Taxonomy" id="1421715"/>
    <lineage>
        <taxon>Eukaryota</taxon>
        <taxon>Metazoa</taxon>
        <taxon>Ecdysozoa</taxon>
        <taxon>Arthropoda</taxon>
        <taxon>Hexapoda</taxon>
        <taxon>Insecta</taxon>
        <taxon>Pterygota</taxon>
        <taxon>Neoptera</taxon>
        <taxon>Endopterygota</taxon>
        <taxon>Coleoptera</taxon>
        <taxon>Polyphaga</taxon>
        <taxon>Elateriformia</taxon>
        <taxon>Elateroidea</taxon>
        <taxon>Lampyridae</taxon>
        <taxon>Luciolinae</taxon>
        <taxon>Aquatica</taxon>
    </lineage>
</organism>
<evidence type="ECO:0000256" key="5">
    <source>
        <dbReference type="ARBA" id="ARBA00035381"/>
    </source>
</evidence>
<name>A0AAN7QME5_9COLE</name>
<evidence type="ECO:0000256" key="2">
    <source>
        <dbReference type="ARBA" id="ARBA00022980"/>
    </source>
</evidence>
<evidence type="ECO:0000256" key="4">
    <source>
        <dbReference type="ARBA" id="ARBA00035194"/>
    </source>
</evidence>